<dbReference type="eggNOG" id="ENOG502S4W2">
    <property type="taxonomic scope" value="Eukaryota"/>
</dbReference>
<dbReference type="InterPro" id="IPR021475">
    <property type="entry name" value="Pants/Emi1-like"/>
</dbReference>
<dbReference type="Proteomes" id="UP001652624">
    <property type="component" value="Chromosome 1"/>
</dbReference>
<organism evidence="5 6">
    <name type="scientific">Erinaceus europaeus</name>
    <name type="common">Western European hedgehog</name>
    <dbReference type="NCBI Taxonomy" id="9365"/>
    <lineage>
        <taxon>Eukaryota</taxon>
        <taxon>Metazoa</taxon>
        <taxon>Chordata</taxon>
        <taxon>Craniata</taxon>
        <taxon>Vertebrata</taxon>
        <taxon>Euteleostomi</taxon>
        <taxon>Mammalia</taxon>
        <taxon>Eutheria</taxon>
        <taxon>Laurasiatheria</taxon>
        <taxon>Eulipotyphla</taxon>
        <taxon>Erinaceidae</taxon>
        <taxon>Erinaceinae</taxon>
        <taxon>Erinaceus</taxon>
    </lineage>
</organism>
<evidence type="ECO:0000256" key="3">
    <source>
        <dbReference type="ARBA" id="ARBA00044072"/>
    </source>
</evidence>
<dbReference type="RefSeq" id="XP_007520842.1">
    <property type="nucleotide sequence ID" value="XM_007520780.3"/>
</dbReference>
<dbReference type="InParanoid" id="A0A1S2ZKP1"/>
<keyword evidence="5" id="KW-1185">Reference proteome</keyword>
<dbReference type="PANTHER" id="PTHR28052">
    <property type="entry name" value="UPF0545 PROTEIN C22ORF39"/>
    <property type="match status" value="1"/>
</dbReference>
<sequence>MADGGRWRPPRPCEAYHAEWKLCLSARHFLHSYYVHGKWPTCEQWHRDLASCQAWEQHHSAEAQRSLCKSEHARIQAEKKHNLVWALRQTPPADWHLPLPEEKDK</sequence>
<comment type="subcellular location">
    <subcellularLocation>
        <location evidence="2">Synaptic cleft</location>
    </subcellularLocation>
</comment>
<evidence type="ECO:0000313" key="5">
    <source>
        <dbReference type="Proteomes" id="UP001652624"/>
    </source>
</evidence>
<dbReference type="PANTHER" id="PTHR28052:SF1">
    <property type="entry name" value="UPF0545 PROTEIN C22ORF39"/>
    <property type="match status" value="1"/>
</dbReference>
<comment type="similarity">
    <text evidence="1">Belongs to the UPF0545 family.</text>
</comment>
<protein>
    <recommendedName>
        <fullName evidence="3">Synaptic plasticity regulator PANTS</fullName>
    </recommendedName>
    <alternativeName>
        <fullName evidence="4">Plasticity-associated neural transcript short</fullName>
    </alternativeName>
</protein>
<reference evidence="6" key="2">
    <citation type="submission" date="2025-08" db="UniProtKB">
        <authorList>
            <consortium name="RefSeq"/>
        </authorList>
    </citation>
    <scope>IDENTIFICATION</scope>
</reference>
<dbReference type="FunCoup" id="A0A1S2ZKP1">
    <property type="interactions" value="52"/>
</dbReference>
<dbReference type="OMA" id="CHLYKDE"/>
<proteinExistence type="inferred from homology"/>
<dbReference type="GO" id="GO:0043083">
    <property type="term" value="C:synaptic cleft"/>
    <property type="evidence" value="ECO:0007669"/>
    <property type="project" value="UniProtKB-SubCell"/>
</dbReference>
<evidence type="ECO:0000256" key="2">
    <source>
        <dbReference type="ARBA" id="ARBA00043942"/>
    </source>
</evidence>
<gene>
    <name evidence="6" type="primary">C1H22orf39</name>
</gene>
<evidence type="ECO:0000256" key="1">
    <source>
        <dbReference type="ARBA" id="ARBA00006412"/>
    </source>
</evidence>
<accession>A0A1S2ZKP1</accession>
<dbReference type="STRING" id="9365.ENSEEUP00000008441"/>
<dbReference type="AlphaFoldDB" id="A0A1S2ZKP1"/>
<dbReference type="OrthoDB" id="5946508at2759"/>
<reference evidence="5" key="1">
    <citation type="submission" date="2025-05" db="UniProtKB">
        <authorList>
            <consortium name="RefSeq"/>
        </authorList>
    </citation>
    <scope>NUCLEOTIDE SEQUENCE [LARGE SCALE GENOMIC DNA]</scope>
</reference>
<evidence type="ECO:0000313" key="6">
    <source>
        <dbReference type="RefSeq" id="XP_007520842.1"/>
    </source>
</evidence>
<name>A0A1S2ZKP1_ERIEU</name>
<dbReference type="Pfam" id="PF11326">
    <property type="entry name" value="PANTS-like"/>
    <property type="match status" value="1"/>
</dbReference>
<evidence type="ECO:0000256" key="4">
    <source>
        <dbReference type="ARBA" id="ARBA00044235"/>
    </source>
</evidence>